<comment type="caution">
    <text evidence="3">The sequence shown here is derived from an EMBL/GenBank/DDBJ whole genome shotgun (WGS) entry which is preliminary data.</text>
</comment>
<dbReference type="PANTHER" id="PTHR35340:SF5">
    <property type="entry name" value="ASST-DOMAIN-CONTAINING PROTEIN"/>
    <property type="match status" value="1"/>
</dbReference>
<protein>
    <recommendedName>
        <fullName evidence="5">ASST-domain-containing protein</fullName>
    </recommendedName>
</protein>
<evidence type="ECO:0000313" key="4">
    <source>
        <dbReference type="Proteomes" id="UP000803884"/>
    </source>
</evidence>
<evidence type="ECO:0000313" key="3">
    <source>
        <dbReference type="EMBL" id="KAL1583671.1"/>
    </source>
</evidence>
<keyword evidence="1" id="KW-0812">Transmembrane</keyword>
<dbReference type="InterPro" id="IPR039535">
    <property type="entry name" value="ASST-like"/>
</dbReference>
<dbReference type="EMBL" id="JAAQHG020000033">
    <property type="protein sequence ID" value="KAL1583671.1"/>
    <property type="molecule type" value="Genomic_DNA"/>
</dbReference>
<reference evidence="3 4" key="1">
    <citation type="journal article" date="2020" name="Microbiol. Resour. Announc.">
        <title>Draft Genome Sequence of a Cladosporium Species Isolated from the Mesophotic Ascidian Didemnum maculosum.</title>
        <authorList>
            <person name="Gioti A."/>
            <person name="Siaperas R."/>
            <person name="Nikolaivits E."/>
            <person name="Le Goff G."/>
            <person name="Ouazzani J."/>
            <person name="Kotoulas G."/>
            <person name="Topakas E."/>
        </authorList>
    </citation>
    <scope>NUCLEOTIDE SEQUENCE [LARGE SCALE GENOMIC DNA]</scope>
    <source>
        <strain evidence="3 4">TM138-S3</strain>
    </source>
</reference>
<feature type="chain" id="PRO_5044186585" description="ASST-domain-containing protein" evidence="2">
    <location>
        <begin position="20"/>
        <end position="695"/>
    </location>
</feature>
<gene>
    <name evidence="3" type="ORF">WHR41_07794</name>
</gene>
<name>A0AB34KI93_9PEZI</name>
<dbReference type="Pfam" id="PF14269">
    <property type="entry name" value="Arylsulfotran_2"/>
    <property type="match status" value="1"/>
</dbReference>
<dbReference type="GeneID" id="96009236"/>
<dbReference type="PANTHER" id="PTHR35340">
    <property type="entry name" value="PQQ ENZYME REPEAT PROTEIN-RELATED"/>
    <property type="match status" value="1"/>
</dbReference>
<keyword evidence="2" id="KW-0732">Signal</keyword>
<organism evidence="3 4">
    <name type="scientific">Cladosporium halotolerans</name>
    <dbReference type="NCBI Taxonomy" id="1052096"/>
    <lineage>
        <taxon>Eukaryota</taxon>
        <taxon>Fungi</taxon>
        <taxon>Dikarya</taxon>
        <taxon>Ascomycota</taxon>
        <taxon>Pezizomycotina</taxon>
        <taxon>Dothideomycetes</taxon>
        <taxon>Dothideomycetidae</taxon>
        <taxon>Cladosporiales</taxon>
        <taxon>Cladosporiaceae</taxon>
        <taxon>Cladosporium</taxon>
    </lineage>
</organism>
<keyword evidence="1" id="KW-1133">Transmembrane helix</keyword>
<evidence type="ECO:0000256" key="1">
    <source>
        <dbReference type="SAM" id="Phobius"/>
    </source>
</evidence>
<dbReference type="InterPro" id="IPR053143">
    <property type="entry name" value="Arylsulfate_ST"/>
</dbReference>
<sequence>MHLTRYPLWLHTIIPLARAALKSEASPPHPYDEAVDNGTFGYYPTWTYATEADIASPKINWLQWDARCDDGMYYFLTPRGWGIERPGPMILDWKGDLVWTKHFANEWGGQAYDFTVQHYQGHEYLTFWTGDDRVRGHGSGSYMMLDSSYELVHDVDAAKDLTADLHEFSLTSEGTALITVYQKYQHDMSGWRTFNATDDPNDADRDWIWDCVLQEISVDTRDVIFEWRASEHVALNDTYHNIWHAGNHEDPFDWYHLNSIEKDELGNYLISARYTHSISYIDGRNGDVLWVLGGKSNMFMDLSNGTAINFAWQHDARFVSPDSFPELYTPPMEQKGYTTKLLSLFDNAAEDQNYVYGMNISRGLLLEVTFPTPGSDVASNTEKTRDISHLLKLAAQSNNPVPKDHQAITNLPIPSYGDAKLQDPTTNTLKIAQTNSTDPSHTVRVIQSFANPLPLRSSSQGSLQLLPPTTPGSDARVFVGYGLNAVFTTFDANGSALCDAHYGATTSWERGDIQSYRAYKFPWVGRPKYPPRLVVAEEGASALVSWNGATEVKEWVLQTPSAGKAKAGWRDLVRVKKEGFETSLPLPGDLLASEEIRFLRALALDAAGERLEFGVSEVWDRNPSAEPDLDATDSLANTVVGTPPSAVLLFGVLAILAGLALFEAYRRYLCWRVGGKAVGAVRWRNGVKYWGLGEA</sequence>
<dbReference type="Proteomes" id="UP000803884">
    <property type="component" value="Unassembled WGS sequence"/>
</dbReference>
<feature type="signal peptide" evidence="2">
    <location>
        <begin position="1"/>
        <end position="19"/>
    </location>
</feature>
<keyword evidence="4" id="KW-1185">Reference proteome</keyword>
<proteinExistence type="predicted"/>
<dbReference type="AlphaFoldDB" id="A0AB34KI93"/>
<evidence type="ECO:0008006" key="5">
    <source>
        <dbReference type="Google" id="ProtNLM"/>
    </source>
</evidence>
<evidence type="ECO:0000256" key="2">
    <source>
        <dbReference type="SAM" id="SignalP"/>
    </source>
</evidence>
<dbReference type="RefSeq" id="XP_069226778.1">
    <property type="nucleotide sequence ID" value="XM_069376398.1"/>
</dbReference>
<feature type="transmembrane region" description="Helical" evidence="1">
    <location>
        <begin position="645"/>
        <end position="662"/>
    </location>
</feature>
<accession>A0AB34KI93</accession>
<keyword evidence="1" id="KW-0472">Membrane</keyword>